<evidence type="ECO:0000313" key="4">
    <source>
        <dbReference type="Proteomes" id="UP000230973"/>
    </source>
</evidence>
<dbReference type="InterPro" id="IPR005235">
    <property type="entry name" value="YmdB-like"/>
</dbReference>
<dbReference type="Proteomes" id="UP000230973">
    <property type="component" value="Unassembled WGS sequence"/>
</dbReference>
<evidence type="ECO:0000256" key="2">
    <source>
        <dbReference type="PIRSR" id="PIRSR004789-51"/>
    </source>
</evidence>
<dbReference type="AlphaFoldDB" id="A0A2M7Q9H5"/>
<proteinExistence type="predicted"/>
<dbReference type="Pfam" id="PF13277">
    <property type="entry name" value="YmdB"/>
    <property type="match status" value="1"/>
</dbReference>
<feature type="binding site" evidence="2">
    <location>
        <position position="182"/>
    </location>
    <ligand>
        <name>Fe cation</name>
        <dbReference type="ChEBI" id="CHEBI:24875"/>
        <label>1</label>
    </ligand>
</feature>
<protein>
    <submittedName>
        <fullName evidence="3">Metallophosphoesterase</fullName>
    </submittedName>
</protein>
<dbReference type="SUPFAM" id="SSF56300">
    <property type="entry name" value="Metallo-dependent phosphatases"/>
    <property type="match status" value="1"/>
</dbReference>
<evidence type="ECO:0000313" key="3">
    <source>
        <dbReference type="EMBL" id="PIY61762.1"/>
    </source>
</evidence>
<organism evidence="3 4">
    <name type="scientific">Candidatus Uhrbacteria bacterium CG_4_10_14_0_8_um_filter_58_22</name>
    <dbReference type="NCBI Taxonomy" id="1975029"/>
    <lineage>
        <taxon>Bacteria</taxon>
        <taxon>Candidatus Uhriibacteriota</taxon>
    </lineage>
</organism>
<keyword evidence="2" id="KW-0479">Metal-binding</keyword>
<name>A0A2M7Q9H5_9BACT</name>
<feature type="binding site" evidence="2">
    <location>
        <position position="39"/>
    </location>
    <ligand>
        <name>Fe cation</name>
        <dbReference type="ChEBI" id="CHEBI:24875"/>
        <label>1</label>
    </ligand>
</feature>
<dbReference type="Gene3D" id="3.60.21.10">
    <property type="match status" value="1"/>
</dbReference>
<accession>A0A2M7Q9H5</accession>
<dbReference type="InterPro" id="IPR029052">
    <property type="entry name" value="Metallo-depent_PP-like"/>
</dbReference>
<evidence type="ECO:0000256" key="1">
    <source>
        <dbReference type="PIRSR" id="PIRSR004789-50"/>
    </source>
</evidence>
<dbReference type="GO" id="GO:0046872">
    <property type="term" value="F:metal ion binding"/>
    <property type="evidence" value="ECO:0007669"/>
    <property type="project" value="UniProtKB-KW"/>
</dbReference>
<feature type="binding site" evidence="2">
    <location>
        <position position="180"/>
    </location>
    <ligand>
        <name>Fe cation</name>
        <dbReference type="ChEBI" id="CHEBI:24875"/>
        <label>2</label>
    </ligand>
</feature>
<feature type="binding site" evidence="2">
    <location>
        <position position="155"/>
    </location>
    <ligand>
        <name>Fe cation</name>
        <dbReference type="ChEBI" id="CHEBI:24875"/>
        <label>2</label>
    </ligand>
</feature>
<dbReference type="PIRSF" id="PIRSF004789">
    <property type="entry name" value="DR1281"/>
    <property type="match status" value="1"/>
</dbReference>
<reference evidence="4" key="1">
    <citation type="submission" date="2017-09" db="EMBL/GenBank/DDBJ databases">
        <title>Depth-based differentiation of microbial function through sediment-hosted aquifers and enrichment of novel symbionts in the deep terrestrial subsurface.</title>
        <authorList>
            <person name="Probst A.J."/>
            <person name="Ladd B."/>
            <person name="Jarett J.K."/>
            <person name="Geller-Mcgrath D.E."/>
            <person name="Sieber C.M.K."/>
            <person name="Emerson J.B."/>
            <person name="Anantharaman K."/>
            <person name="Thomas B.C."/>
            <person name="Malmstrom R."/>
            <person name="Stieglmeier M."/>
            <person name="Klingl A."/>
            <person name="Woyke T."/>
            <person name="Ryan C.M."/>
            <person name="Banfield J.F."/>
        </authorList>
    </citation>
    <scope>NUCLEOTIDE SEQUENCE [LARGE SCALE GENOMIC DNA]</scope>
</reference>
<comment type="caution">
    <text evidence="3">The sequence shown here is derived from an EMBL/GenBank/DDBJ whole genome shotgun (WGS) entry which is preliminary data.</text>
</comment>
<feature type="binding site" evidence="2">
    <location>
        <position position="40"/>
    </location>
    <ligand>
        <name>Fe cation</name>
        <dbReference type="ChEBI" id="CHEBI:24875"/>
        <label>1</label>
    </ligand>
</feature>
<dbReference type="EMBL" id="PFLC01000062">
    <property type="protein sequence ID" value="PIY61762.1"/>
    <property type="molecule type" value="Genomic_DNA"/>
</dbReference>
<feature type="binding site" evidence="2">
    <location>
        <position position="39"/>
    </location>
    <ligand>
        <name>Fe cation</name>
        <dbReference type="ChEBI" id="CHEBI:24875"/>
        <label>2</label>
    </ligand>
</feature>
<feature type="binding site" evidence="2">
    <location>
        <position position="67"/>
    </location>
    <ligand>
        <name>Fe cation</name>
        <dbReference type="ChEBI" id="CHEBI:24875"/>
        <label>2</label>
    </ligand>
</feature>
<feature type="active site" description="Proton donor" evidence="1">
    <location>
        <position position="68"/>
    </location>
</feature>
<dbReference type="GO" id="GO:0004113">
    <property type="term" value="F:2',3'-cyclic-nucleotide 3'-phosphodiesterase activity"/>
    <property type="evidence" value="ECO:0007669"/>
    <property type="project" value="TreeGrafter"/>
</dbReference>
<feature type="binding site" evidence="2">
    <location>
        <position position="8"/>
    </location>
    <ligand>
        <name>Fe cation</name>
        <dbReference type="ChEBI" id="CHEBI:24875"/>
        <label>1</label>
    </ligand>
</feature>
<dbReference type="PANTHER" id="PTHR36303">
    <property type="entry name" value="2',3'-CYCLIC-NUCLEOTIDE 2'-PHOSPHODIESTERASE"/>
    <property type="match status" value="1"/>
</dbReference>
<sequence>MKILVFGDIVGRIGREAVMTSLPGFRVQTEPDLVIANCENLAGGRGVTERTLDQLIDAGIDVFTSGNHLWDRERIADVLANERYAGRLVRPANYPSGTSGRGWILLTVGVKKVLVVNFLGRVFSETLTENPFITLDRILTETATAGPDIVLVDFHSEATSEKVAFGWYADGRTAAVWGTHTHVPTRDERILPGGTAYITDIGMSGFRDGVIGVERESVLHNFTTKQLPMRHNVPSSGEAIVNALFLTVGDRGQATAVEHLQRIITIG</sequence>
<gene>
    <name evidence="3" type="ORF">COY93_04745</name>
</gene>
<dbReference type="PANTHER" id="PTHR36303:SF1">
    <property type="entry name" value="2',3'-CYCLIC-NUCLEOTIDE 2'-PHOSPHODIESTERASE"/>
    <property type="match status" value="1"/>
</dbReference>